<evidence type="ECO:0000256" key="7">
    <source>
        <dbReference type="ARBA" id="ARBA00022989"/>
    </source>
</evidence>
<dbReference type="InterPro" id="IPR059112">
    <property type="entry name" value="CysZ/EI24"/>
</dbReference>
<accession>A0A291QQG6</accession>
<evidence type="ECO:0000256" key="4">
    <source>
        <dbReference type="ARBA" id="ARBA00022519"/>
    </source>
</evidence>
<evidence type="ECO:0000256" key="6">
    <source>
        <dbReference type="ARBA" id="ARBA00022692"/>
    </source>
</evidence>
<dbReference type="EMBL" id="CP023777">
    <property type="protein sequence ID" value="ATL46122.1"/>
    <property type="molecule type" value="Genomic_DNA"/>
</dbReference>
<feature type="transmembrane region" description="Helical" evidence="10">
    <location>
        <begin position="154"/>
        <end position="180"/>
    </location>
</feature>
<protein>
    <recommendedName>
        <fullName evidence="13">EI24 domain-containing protein</fullName>
    </recommendedName>
</protein>
<dbReference type="InterPro" id="IPR050480">
    <property type="entry name" value="CysZ-like"/>
</dbReference>
<dbReference type="PANTHER" id="PTHR37468">
    <property type="entry name" value="SULFATE TRANSPORTER CYSZ"/>
    <property type="match status" value="1"/>
</dbReference>
<evidence type="ECO:0000256" key="10">
    <source>
        <dbReference type="SAM" id="Phobius"/>
    </source>
</evidence>
<keyword evidence="8" id="KW-0764">Sulfate transport</keyword>
<evidence type="ECO:0000256" key="1">
    <source>
        <dbReference type="ARBA" id="ARBA00004141"/>
    </source>
</evidence>
<proteinExistence type="predicted"/>
<feature type="transmembrane region" description="Helical" evidence="10">
    <location>
        <begin position="72"/>
        <end position="97"/>
    </location>
</feature>
<feature type="transmembrane region" description="Helical" evidence="10">
    <location>
        <begin position="220"/>
        <end position="244"/>
    </location>
</feature>
<dbReference type="KEGG" id="cbae:COR50_02480"/>
<organism evidence="11 12">
    <name type="scientific">Chitinophaga caeni</name>
    <dbReference type="NCBI Taxonomy" id="2029983"/>
    <lineage>
        <taxon>Bacteria</taxon>
        <taxon>Pseudomonadati</taxon>
        <taxon>Bacteroidota</taxon>
        <taxon>Chitinophagia</taxon>
        <taxon>Chitinophagales</taxon>
        <taxon>Chitinophagaceae</taxon>
        <taxon>Chitinophaga</taxon>
    </lineage>
</organism>
<keyword evidence="6 10" id="KW-0812">Transmembrane</keyword>
<keyword evidence="3" id="KW-1003">Cell membrane</keyword>
<dbReference type="GO" id="GO:0005886">
    <property type="term" value="C:plasma membrane"/>
    <property type="evidence" value="ECO:0007669"/>
    <property type="project" value="TreeGrafter"/>
</dbReference>
<dbReference type="GO" id="GO:0009675">
    <property type="term" value="F:high-affinity sulfate:proton symporter activity"/>
    <property type="evidence" value="ECO:0007669"/>
    <property type="project" value="TreeGrafter"/>
</dbReference>
<dbReference type="AlphaFoldDB" id="A0A291QQG6"/>
<evidence type="ECO:0000256" key="8">
    <source>
        <dbReference type="ARBA" id="ARBA00023032"/>
    </source>
</evidence>
<dbReference type="GO" id="GO:0019344">
    <property type="term" value="P:cysteine biosynthetic process"/>
    <property type="evidence" value="ECO:0007669"/>
    <property type="project" value="TreeGrafter"/>
</dbReference>
<dbReference type="OrthoDB" id="9787566at2"/>
<name>A0A291QQG6_9BACT</name>
<gene>
    <name evidence="11" type="ORF">COR50_02480</name>
</gene>
<keyword evidence="12" id="KW-1185">Reference proteome</keyword>
<comment type="subcellular location">
    <subcellularLocation>
        <location evidence="1">Membrane</location>
        <topology evidence="1">Multi-pass membrane protein</topology>
    </subcellularLocation>
</comment>
<reference evidence="11 12" key="1">
    <citation type="submission" date="2017-10" db="EMBL/GenBank/DDBJ databases">
        <title>Paenichitinophaga pekingensis gen. nov., sp. nov., isolated from activated sludge.</title>
        <authorList>
            <person name="Jin D."/>
            <person name="Kong X."/>
            <person name="Deng Y."/>
            <person name="Bai Z."/>
        </authorList>
    </citation>
    <scope>NUCLEOTIDE SEQUENCE [LARGE SCALE GENOMIC DNA]</scope>
    <source>
        <strain evidence="11 12">13</strain>
    </source>
</reference>
<dbReference type="Pfam" id="PF07264">
    <property type="entry name" value="EI24"/>
    <property type="match status" value="1"/>
</dbReference>
<evidence type="ECO:0000256" key="2">
    <source>
        <dbReference type="ARBA" id="ARBA00022448"/>
    </source>
</evidence>
<dbReference type="RefSeq" id="WP_098192511.1">
    <property type="nucleotide sequence ID" value="NZ_CP023777.1"/>
</dbReference>
<evidence type="ECO:0008006" key="13">
    <source>
        <dbReference type="Google" id="ProtNLM"/>
    </source>
</evidence>
<evidence type="ECO:0000256" key="5">
    <source>
        <dbReference type="ARBA" id="ARBA00022605"/>
    </source>
</evidence>
<feature type="transmembrane region" description="Helical" evidence="10">
    <location>
        <begin position="26"/>
        <end position="52"/>
    </location>
</feature>
<keyword evidence="4" id="KW-0997">Cell inner membrane</keyword>
<dbReference type="PANTHER" id="PTHR37468:SF1">
    <property type="entry name" value="SULFATE TRANSPORTER CYSZ"/>
    <property type="match status" value="1"/>
</dbReference>
<sequence>MFSIREVLGAIQAYGKAHQFIKQHKLWKWIIIPGIIYCILFLLGIVFVWSYIGDLVDSLMNLLHLKQWVNSLQNSLINFLFILVGFCIRVITILLYISFFKYFFLILGAPLFAFLSEKTEAIMQHRDFPFSWSQFLKDIWRGVKISLRNMVYQTLLTIGLIILAFVPLFGLITPLLTWLVECYYWGFSMMDYTFERRQLSIPESIKYINQHKGMAIGNGLVYYLFIFIPIIAPCYAVIAATIHLQEKKIP</sequence>
<keyword evidence="7 10" id="KW-1133">Transmembrane helix</keyword>
<dbReference type="Proteomes" id="UP000220133">
    <property type="component" value="Chromosome"/>
</dbReference>
<keyword evidence="9 10" id="KW-0472">Membrane</keyword>
<evidence type="ECO:0000256" key="3">
    <source>
        <dbReference type="ARBA" id="ARBA00022475"/>
    </source>
</evidence>
<dbReference type="GO" id="GO:0000103">
    <property type="term" value="P:sulfate assimilation"/>
    <property type="evidence" value="ECO:0007669"/>
    <property type="project" value="TreeGrafter"/>
</dbReference>
<evidence type="ECO:0000313" key="12">
    <source>
        <dbReference type="Proteomes" id="UP000220133"/>
    </source>
</evidence>
<keyword evidence="5" id="KW-0028">Amino-acid biosynthesis</keyword>
<evidence type="ECO:0000313" key="11">
    <source>
        <dbReference type="EMBL" id="ATL46122.1"/>
    </source>
</evidence>
<evidence type="ECO:0000256" key="9">
    <source>
        <dbReference type="ARBA" id="ARBA00023136"/>
    </source>
</evidence>
<keyword evidence="2" id="KW-0813">Transport</keyword>